<protein>
    <submittedName>
        <fullName evidence="2">Uncharacterized protein</fullName>
    </submittedName>
</protein>
<name>A0A2K4XER3_PSEVC</name>
<evidence type="ECO:0000313" key="3">
    <source>
        <dbReference type="Proteomes" id="UP000238288"/>
    </source>
</evidence>
<dbReference type="OrthoDB" id="4552311at2"/>
<reference evidence="1 4" key="1">
    <citation type="submission" date="2015-06" db="EMBL/GenBank/DDBJ databases">
        <title>Genome sequence of Pseudoalteromonas carrageenovora.</title>
        <authorList>
            <person name="Xie B.-B."/>
            <person name="Rong J.-C."/>
            <person name="Qin Q.-L."/>
            <person name="Zhang Y.-Z."/>
        </authorList>
    </citation>
    <scope>NUCLEOTIDE SEQUENCE [LARGE SCALE GENOMIC DNA]</scope>
    <source>
        <strain evidence="1 4">IAM 12662</strain>
    </source>
</reference>
<dbReference type="Proteomes" id="UP000238288">
    <property type="component" value="Chromosome PCAR9b"/>
</dbReference>
<gene>
    <name evidence="2" type="ORF">PCAR9_B0318</name>
    <name evidence="1" type="ORF">PCARR_b0378</name>
</gene>
<organism evidence="2 3">
    <name type="scientific">Pseudoalteromonas carrageenovora IAM 12662</name>
    <dbReference type="NCBI Taxonomy" id="1314868"/>
    <lineage>
        <taxon>Bacteria</taxon>
        <taxon>Pseudomonadati</taxon>
        <taxon>Pseudomonadota</taxon>
        <taxon>Gammaproteobacteria</taxon>
        <taxon>Alteromonadales</taxon>
        <taxon>Pseudoalteromonadaceae</taxon>
        <taxon>Pseudoalteromonas</taxon>
    </lineage>
</organism>
<dbReference type="EMBL" id="AQGW01000025">
    <property type="protein sequence ID" value="MBE0384407.1"/>
    <property type="molecule type" value="Genomic_DNA"/>
</dbReference>
<dbReference type="RefSeq" id="WP_058549988.1">
    <property type="nucleotide sequence ID" value="NZ_AQGW01000025.1"/>
</dbReference>
<dbReference type="EMBL" id="LT965929">
    <property type="protein sequence ID" value="SOU42791.1"/>
    <property type="molecule type" value="Genomic_DNA"/>
</dbReference>
<reference evidence="2 3" key="2">
    <citation type="submission" date="2017-11" db="EMBL/GenBank/DDBJ databases">
        <authorList>
            <person name="Han C.G."/>
        </authorList>
    </citation>
    <scope>NUCLEOTIDE SEQUENCE [LARGE SCALE GENOMIC DNA]</scope>
    <source>
        <strain evidence="3">ATCC 43555</strain>
        <strain evidence="2">ATCC43555</strain>
    </source>
</reference>
<accession>A0A2K4XER3</accession>
<dbReference type="GeneID" id="93665501"/>
<proteinExistence type="predicted"/>
<evidence type="ECO:0000313" key="1">
    <source>
        <dbReference type="EMBL" id="MBE0384407.1"/>
    </source>
</evidence>
<dbReference type="AlphaFoldDB" id="A0A2K4XER3"/>
<dbReference type="Proteomes" id="UP000615003">
    <property type="component" value="Unassembled WGS sequence"/>
</dbReference>
<keyword evidence="4" id="KW-1185">Reference proteome</keyword>
<evidence type="ECO:0000313" key="4">
    <source>
        <dbReference type="Proteomes" id="UP000615003"/>
    </source>
</evidence>
<sequence length="123" mass="13950">MKYKILESDNSTNTIEVINLNFDVDLLTITISIDGDKIDIIFEEPAGFRVLDEGDLLEFWPECSLQAGWLYEIITGGWFDLESKRNGFSSCGNSEITEYLVVGVNYCVNILGWEKPSIQQSTR</sequence>
<evidence type="ECO:0000313" key="2">
    <source>
        <dbReference type="EMBL" id="SOU42791.1"/>
    </source>
</evidence>